<dbReference type="OrthoDB" id="503948at2"/>
<accession>A0A5P0ZVM1</accession>
<comment type="caution">
    <text evidence="1">The sequence shown here is derived from an EMBL/GenBank/DDBJ whole genome shotgun (WGS) entry which is preliminary data.</text>
</comment>
<gene>
    <name evidence="1" type="ORF">FHL05_02570</name>
</gene>
<name>A0A5P0ZVM1_9LACO</name>
<evidence type="ECO:0000313" key="2">
    <source>
        <dbReference type="Proteomes" id="UP000371423"/>
    </source>
</evidence>
<dbReference type="InterPro" id="IPR010315">
    <property type="entry name" value="DUF915_hydro-like"/>
</dbReference>
<proteinExistence type="predicted"/>
<dbReference type="Gene3D" id="3.40.50.1820">
    <property type="entry name" value="alpha/beta hydrolase"/>
    <property type="match status" value="1"/>
</dbReference>
<keyword evidence="1" id="KW-0378">Hydrolase</keyword>
<dbReference type="Proteomes" id="UP000371423">
    <property type="component" value="Unassembled WGS sequence"/>
</dbReference>
<keyword evidence="2" id="KW-1185">Reference proteome</keyword>
<sequence length="272" mass="31054">MRILKKIIVSLGLLCFFMTLILLSDKWTKQNISNLKIQRNSVTEPIVLVPGSDATQYRFDSLIRDINKREEIPHSSLRVLVNKNYTISYSGTIKKGDKQPYIVIAFEDNKDGFKNIKEQANWLKYALKCLSQQYEFRKVSLIGHSNGGLVITYALEHNLTSHYLTVKKVMTIAAPYNLNDSSVRSETELLENLVTNKKYIPKSIDMYSLAGTQSYSNDGLVPLYSVLSGRYIYQKQVKHYTQITVSGVGAEHSDLPQNRQIIMAIEQYIETT</sequence>
<dbReference type="GO" id="GO:0016787">
    <property type="term" value="F:hydrolase activity"/>
    <property type="evidence" value="ECO:0007669"/>
    <property type="project" value="UniProtKB-KW"/>
</dbReference>
<dbReference type="RefSeq" id="WP_153521955.1">
    <property type="nucleotide sequence ID" value="NZ_VDFO01000007.1"/>
</dbReference>
<organism evidence="1 2">
    <name type="scientific">Companilactobacillus halodurans</name>
    <dbReference type="NCBI Taxonomy" id="2584183"/>
    <lineage>
        <taxon>Bacteria</taxon>
        <taxon>Bacillati</taxon>
        <taxon>Bacillota</taxon>
        <taxon>Bacilli</taxon>
        <taxon>Lactobacillales</taxon>
        <taxon>Lactobacillaceae</taxon>
        <taxon>Companilactobacillus</taxon>
    </lineage>
</organism>
<reference evidence="1 2" key="1">
    <citation type="journal article" date="2019" name="Syst. Appl. Microbiol.">
        <title>Polyphasic characterization of two novel Lactobacillus spp. isolated from blown salami packages: Description of Lactobacillus halodurans sp. nov. and Lactobacillus salsicarnum sp. nov.</title>
        <authorList>
            <person name="Schuster J.A."/>
            <person name="Klingl A."/>
            <person name="Vogel R.F."/>
            <person name="Ehrmann M.A."/>
        </authorList>
    </citation>
    <scope>NUCLEOTIDE SEQUENCE [LARGE SCALE GENOMIC DNA]</scope>
    <source>
        <strain evidence="1 2">TMW 1.1920</strain>
    </source>
</reference>
<dbReference type="InterPro" id="IPR029058">
    <property type="entry name" value="AB_hydrolase_fold"/>
</dbReference>
<dbReference type="EMBL" id="VDFO01000007">
    <property type="protein sequence ID" value="MQS96774.1"/>
    <property type="molecule type" value="Genomic_DNA"/>
</dbReference>
<dbReference type="Pfam" id="PF06028">
    <property type="entry name" value="DUF915"/>
    <property type="match status" value="1"/>
</dbReference>
<dbReference type="AlphaFoldDB" id="A0A5P0ZVM1"/>
<dbReference type="SUPFAM" id="SSF53474">
    <property type="entry name" value="alpha/beta-Hydrolases"/>
    <property type="match status" value="1"/>
</dbReference>
<evidence type="ECO:0000313" key="1">
    <source>
        <dbReference type="EMBL" id="MQS96774.1"/>
    </source>
</evidence>
<protein>
    <submittedName>
        <fullName evidence="1">Alpha/beta hydrolase</fullName>
    </submittedName>
</protein>